<evidence type="ECO:0000313" key="1">
    <source>
        <dbReference type="EMBL" id="KAH7970783.1"/>
    </source>
</evidence>
<comment type="caution">
    <text evidence="1">The sequence shown here is derived from an EMBL/GenBank/DDBJ whole genome shotgun (WGS) entry which is preliminary data.</text>
</comment>
<organism evidence="1 2">
    <name type="scientific">Dermacentor silvarum</name>
    <name type="common">Tick</name>
    <dbReference type="NCBI Taxonomy" id="543639"/>
    <lineage>
        <taxon>Eukaryota</taxon>
        <taxon>Metazoa</taxon>
        <taxon>Ecdysozoa</taxon>
        <taxon>Arthropoda</taxon>
        <taxon>Chelicerata</taxon>
        <taxon>Arachnida</taxon>
        <taxon>Acari</taxon>
        <taxon>Parasitiformes</taxon>
        <taxon>Ixodida</taxon>
        <taxon>Ixodoidea</taxon>
        <taxon>Ixodidae</taxon>
        <taxon>Rhipicephalinae</taxon>
        <taxon>Dermacentor</taxon>
    </lineage>
</organism>
<evidence type="ECO:0000313" key="2">
    <source>
        <dbReference type="Proteomes" id="UP000821865"/>
    </source>
</evidence>
<sequence>MAEGPPPPPPGAEQHEMLSPPQPDGMNQPQFDGQQPQPGEEAQLQPGEQAPGEQAPPGEQPQQPRVELVPDGSHSWRVAVAAAWNIFCCSLLRRAMPVMFPAVGDAFATTSKGVVAWMNAFIYSLAYTLCLGAALSMVVNETVVHLHFKADRRKAMSISRAAFSLSAIAYPLVLALLVSTYGLDGALLVSGAISLNALAGSLLMDRPPWMSPSDPMPSIHRPEGADDRPAAELEQGPKGGASEKPDASKMSVAGEDPSTAGNNPAPVSGGASGAASVDPGMAAQAEGMEPHPDGDQPAAVPEGQANAGQQPEGTAAEPPKVMSPTGVVGVSLSPAVTALTSLSVTAGALIYDYAMDGDPVRAPSATLALVSYGAGDLVGRMCYETLLSSGDHRKVMAVQAFLQGGVLFLMAMTNEVFLLAPVGFGLGGISSTLDLLPVPVLQRFIEPDAVERQLGICRAASGIGCLLGPVFVKKASRMRFSRCKNCVHLAAAHILQGQPWYRFESTVVFRDGEMQSYAVVFILSGLLSIIAGVLWLPGIKKEMDEARGKTTPYPKTWYE</sequence>
<protein>
    <submittedName>
        <fullName evidence="1">Uncharacterized protein</fullName>
    </submittedName>
</protein>
<name>A0ACB8DJE3_DERSI</name>
<dbReference type="EMBL" id="CM023480">
    <property type="protein sequence ID" value="KAH7970783.1"/>
    <property type="molecule type" value="Genomic_DNA"/>
</dbReference>
<reference evidence="1" key="1">
    <citation type="submission" date="2020-05" db="EMBL/GenBank/DDBJ databases">
        <title>Large-scale comparative analyses of tick genomes elucidate their genetic diversity and vector capacities.</title>
        <authorList>
            <person name="Jia N."/>
            <person name="Wang J."/>
            <person name="Shi W."/>
            <person name="Du L."/>
            <person name="Sun Y."/>
            <person name="Zhan W."/>
            <person name="Jiang J."/>
            <person name="Wang Q."/>
            <person name="Zhang B."/>
            <person name="Ji P."/>
            <person name="Sakyi L.B."/>
            <person name="Cui X."/>
            <person name="Yuan T."/>
            <person name="Jiang B."/>
            <person name="Yang W."/>
            <person name="Lam T.T.-Y."/>
            <person name="Chang Q."/>
            <person name="Ding S."/>
            <person name="Wang X."/>
            <person name="Zhu J."/>
            <person name="Ruan X."/>
            <person name="Zhao L."/>
            <person name="Wei J."/>
            <person name="Que T."/>
            <person name="Du C."/>
            <person name="Cheng J."/>
            <person name="Dai P."/>
            <person name="Han X."/>
            <person name="Huang E."/>
            <person name="Gao Y."/>
            <person name="Liu J."/>
            <person name="Shao H."/>
            <person name="Ye R."/>
            <person name="Li L."/>
            <person name="Wei W."/>
            <person name="Wang X."/>
            <person name="Wang C."/>
            <person name="Yang T."/>
            <person name="Huo Q."/>
            <person name="Li W."/>
            <person name="Guo W."/>
            <person name="Chen H."/>
            <person name="Zhou L."/>
            <person name="Ni X."/>
            <person name="Tian J."/>
            <person name="Zhou Y."/>
            <person name="Sheng Y."/>
            <person name="Liu T."/>
            <person name="Pan Y."/>
            <person name="Xia L."/>
            <person name="Li J."/>
            <person name="Zhao F."/>
            <person name="Cao W."/>
        </authorList>
    </citation>
    <scope>NUCLEOTIDE SEQUENCE</scope>
    <source>
        <strain evidence="1">Dsil-2018</strain>
    </source>
</reference>
<accession>A0ACB8DJE3</accession>
<dbReference type="Proteomes" id="UP000821865">
    <property type="component" value="Chromosome 11"/>
</dbReference>
<proteinExistence type="predicted"/>
<gene>
    <name evidence="1" type="ORF">HPB49_015553</name>
</gene>
<keyword evidence="2" id="KW-1185">Reference proteome</keyword>